<dbReference type="InterPro" id="IPR045214">
    <property type="entry name" value="Surf1/Surf4"/>
</dbReference>
<accession>A0A0U2V9R5</accession>
<dbReference type="OrthoDB" id="9789940at2"/>
<feature type="transmembrane region" description="Helical" evidence="6">
    <location>
        <begin position="219"/>
        <end position="237"/>
    </location>
</feature>
<keyword evidence="4 6" id="KW-1133">Transmembrane helix</keyword>
<evidence type="ECO:0000256" key="2">
    <source>
        <dbReference type="ARBA" id="ARBA00007165"/>
    </source>
</evidence>
<evidence type="ECO:0000256" key="4">
    <source>
        <dbReference type="ARBA" id="ARBA00022989"/>
    </source>
</evidence>
<evidence type="ECO:0000313" key="8">
    <source>
        <dbReference type="Proteomes" id="UP000065261"/>
    </source>
</evidence>
<dbReference type="CDD" id="cd06662">
    <property type="entry name" value="SURF1"/>
    <property type="match status" value="1"/>
</dbReference>
<proteinExistence type="inferred from homology"/>
<name>A0A0U2V9R5_9GAMM</name>
<keyword evidence="3 6" id="KW-0812">Transmembrane</keyword>
<evidence type="ECO:0000313" key="7">
    <source>
        <dbReference type="EMBL" id="ALS34396.1"/>
    </source>
</evidence>
<dbReference type="PATRIC" id="fig|1315283.4.peg.2984"/>
<dbReference type="RefSeq" id="WP_058374357.1">
    <property type="nucleotide sequence ID" value="NZ_CP011034.1"/>
</dbReference>
<comment type="similarity">
    <text evidence="2 6">Belongs to the SURF1 family.</text>
</comment>
<dbReference type="PANTHER" id="PTHR23427">
    <property type="entry name" value="SURFEIT LOCUS PROTEIN"/>
    <property type="match status" value="1"/>
</dbReference>
<dbReference type="Pfam" id="PF02104">
    <property type="entry name" value="SURF1"/>
    <property type="match status" value="1"/>
</dbReference>
<gene>
    <name evidence="7" type="ORF">PTRA_a3419</name>
</gene>
<sequence>MQLIRWREQKFSSIITICMVVIVVLVCVRLGFWQLERATHKQQQLASIATLQTHGVMSWQQMLKLPSNWNKTGLLVELTGHFINDEYWLLDNQVYNGQVGYDLLALLKPNNETHAILVNLGWIKAPPSRDTLPKVTLPKHPFTLTAQIKENNLTAFSLESKTNNLDLPKRVQTIELNKLSEQSQQLLVNFMAYRQGSGDAIGIPHYTAVVMSPQKHHAYAVQWFLIALACVLVAIFASKKRTHNEK</sequence>
<evidence type="ECO:0000256" key="5">
    <source>
        <dbReference type="ARBA" id="ARBA00023136"/>
    </source>
</evidence>
<dbReference type="EMBL" id="CP011034">
    <property type="protein sequence ID" value="ALS34396.1"/>
    <property type="molecule type" value="Genomic_DNA"/>
</dbReference>
<organism evidence="7">
    <name type="scientific">Pseudoalteromonas translucida KMM 520</name>
    <dbReference type="NCBI Taxonomy" id="1315283"/>
    <lineage>
        <taxon>Bacteria</taxon>
        <taxon>Pseudomonadati</taxon>
        <taxon>Pseudomonadota</taxon>
        <taxon>Gammaproteobacteria</taxon>
        <taxon>Alteromonadales</taxon>
        <taxon>Pseudoalteromonadaceae</taxon>
        <taxon>Pseudoalteromonas</taxon>
    </lineage>
</organism>
<comment type="subcellular location">
    <subcellularLocation>
        <location evidence="6">Cell membrane</location>
        <topology evidence="6">Multi-pass membrane protein</topology>
    </subcellularLocation>
    <subcellularLocation>
        <location evidence="1">Membrane</location>
    </subcellularLocation>
</comment>
<evidence type="ECO:0000256" key="6">
    <source>
        <dbReference type="RuleBase" id="RU363076"/>
    </source>
</evidence>
<reference evidence="7 8" key="1">
    <citation type="submission" date="2015-03" db="EMBL/GenBank/DDBJ databases">
        <authorList>
            <person name="Murphy D."/>
        </authorList>
    </citation>
    <scope>NUCLEOTIDE SEQUENCE [LARGE SCALE GENOMIC DNA]</scope>
    <source>
        <strain evidence="7 8">KMM 520</strain>
    </source>
</reference>
<keyword evidence="5 6" id="KW-0472">Membrane</keyword>
<dbReference type="PROSITE" id="PS50895">
    <property type="entry name" value="SURF1"/>
    <property type="match status" value="1"/>
</dbReference>
<dbReference type="Proteomes" id="UP000065261">
    <property type="component" value="Chromosome I"/>
</dbReference>
<evidence type="ECO:0000256" key="3">
    <source>
        <dbReference type="ARBA" id="ARBA00022692"/>
    </source>
</evidence>
<dbReference type="AlphaFoldDB" id="A0A0U2V9R5"/>
<dbReference type="PANTHER" id="PTHR23427:SF2">
    <property type="entry name" value="SURFEIT LOCUS PROTEIN 1"/>
    <property type="match status" value="1"/>
</dbReference>
<protein>
    <recommendedName>
        <fullName evidence="6">SURF1-like protein</fullName>
    </recommendedName>
</protein>
<dbReference type="InterPro" id="IPR002994">
    <property type="entry name" value="Surf1/Shy1"/>
</dbReference>
<evidence type="ECO:0000256" key="1">
    <source>
        <dbReference type="ARBA" id="ARBA00004370"/>
    </source>
</evidence>
<dbReference type="KEGG" id="ptn:PTRA_a3419"/>
<feature type="transmembrane region" description="Helical" evidence="6">
    <location>
        <begin position="12"/>
        <end position="33"/>
    </location>
</feature>
<dbReference type="GO" id="GO:0005886">
    <property type="term" value="C:plasma membrane"/>
    <property type="evidence" value="ECO:0007669"/>
    <property type="project" value="UniProtKB-SubCell"/>
</dbReference>
<keyword evidence="6" id="KW-1003">Cell membrane</keyword>